<reference evidence="6" key="3">
    <citation type="submission" date="2015-04" db="UniProtKB">
        <authorList>
            <consortium name="EnsemblPlants"/>
        </authorList>
    </citation>
    <scope>IDENTIFICATION</scope>
    <source>
        <strain evidence="6">cv. Jemalong A17</strain>
    </source>
</reference>
<dbReference type="HOGENOM" id="CLU_1020722_0_0_1"/>
<proteinExistence type="predicted"/>
<dbReference type="Gene3D" id="3.20.20.80">
    <property type="entry name" value="Glycosidases"/>
    <property type="match status" value="1"/>
</dbReference>
<evidence type="ECO:0000256" key="3">
    <source>
        <dbReference type="ARBA" id="ARBA00023136"/>
    </source>
</evidence>
<evidence type="ECO:0000313" key="7">
    <source>
        <dbReference type="Proteomes" id="UP000002051"/>
    </source>
</evidence>
<dbReference type="PANTHER" id="PTHR31218">
    <property type="entry name" value="WAT1-RELATED PROTEIN"/>
    <property type="match status" value="1"/>
</dbReference>
<gene>
    <name evidence="5" type="ordered locus">MTR_6g007470</name>
</gene>
<name>G7KIT6_MEDTR</name>
<evidence type="ECO:0000313" key="6">
    <source>
        <dbReference type="EnsemblPlants" id="AES74526"/>
    </source>
</evidence>
<evidence type="ECO:0000313" key="5">
    <source>
        <dbReference type="EMBL" id="AES74526.2"/>
    </source>
</evidence>
<dbReference type="Gene3D" id="3.30.200.20">
    <property type="entry name" value="Phosphorylase Kinase, domain 1"/>
    <property type="match status" value="1"/>
</dbReference>
<accession>G7KIT6</accession>
<keyword evidence="5" id="KW-0378">Hydrolase</keyword>
<accession>A0A0C3VT28</accession>
<keyword evidence="2 4" id="KW-1133">Transmembrane helix</keyword>
<evidence type="ECO:0000256" key="4">
    <source>
        <dbReference type="SAM" id="Phobius"/>
    </source>
</evidence>
<sequence length="227" mass="26114">MKFQMQKIIKIVDMMKAERLFESQGGPIIMSQIENECGPTEYEIGVSRYGYRTRYRSSVDHVFTEFGGPVPHRPAEDMAFSVARFIQKGGFHFSHNCYFCLGFFFILQVVTLRKYSAQLSLTAIIFSLGTLQSIDVTFVMEHNPNAWCIGWDMNLLAAAYVGIISSGLTYYVQGIVMEKKGPVFVRMTMIFSNYYQLEHENLVKLYGCCVERNSRILVYNYLENNSL</sequence>
<evidence type="ECO:0000256" key="1">
    <source>
        <dbReference type="ARBA" id="ARBA00022692"/>
    </source>
</evidence>
<dbReference type="InterPro" id="IPR030184">
    <property type="entry name" value="WAT1-related"/>
</dbReference>
<dbReference type="InterPro" id="IPR011009">
    <property type="entry name" value="Kinase-like_dom_sf"/>
</dbReference>
<dbReference type="GO" id="GO:0022857">
    <property type="term" value="F:transmembrane transporter activity"/>
    <property type="evidence" value="ECO:0007669"/>
    <property type="project" value="InterPro"/>
</dbReference>
<dbReference type="SUPFAM" id="SSF51445">
    <property type="entry name" value="(Trans)glycosidases"/>
    <property type="match status" value="1"/>
</dbReference>
<feature type="transmembrane region" description="Helical" evidence="4">
    <location>
        <begin position="154"/>
        <end position="172"/>
    </location>
</feature>
<dbReference type="SUPFAM" id="SSF56112">
    <property type="entry name" value="Protein kinase-like (PK-like)"/>
    <property type="match status" value="1"/>
</dbReference>
<keyword evidence="7" id="KW-1185">Reference proteome</keyword>
<dbReference type="GO" id="GO:0005886">
    <property type="term" value="C:plasma membrane"/>
    <property type="evidence" value="ECO:0000318"/>
    <property type="project" value="GO_Central"/>
</dbReference>
<dbReference type="AlphaFoldDB" id="G7KIT6"/>
<dbReference type="STRING" id="3880.G7KIT6"/>
<protein>
    <submittedName>
        <fullName evidence="5">Glycoside hydrolase family 35 protein</fullName>
    </submittedName>
</protein>
<dbReference type="Proteomes" id="UP000002051">
    <property type="component" value="Chromosome 6"/>
</dbReference>
<dbReference type="EnsemblPlants" id="AES74526">
    <property type="protein sequence ID" value="AES74526"/>
    <property type="gene ID" value="MTR_6g007470"/>
</dbReference>
<keyword evidence="1 4" id="KW-0812">Transmembrane</keyword>
<evidence type="ECO:0000256" key="2">
    <source>
        <dbReference type="ARBA" id="ARBA00022989"/>
    </source>
</evidence>
<keyword evidence="3 4" id="KW-0472">Membrane</keyword>
<reference evidence="5 7" key="1">
    <citation type="journal article" date="2011" name="Nature">
        <title>The Medicago genome provides insight into the evolution of rhizobial symbioses.</title>
        <authorList>
            <person name="Young N.D."/>
            <person name="Debelle F."/>
            <person name="Oldroyd G.E."/>
            <person name="Geurts R."/>
            <person name="Cannon S.B."/>
            <person name="Udvardi M.K."/>
            <person name="Benedito V.A."/>
            <person name="Mayer K.F."/>
            <person name="Gouzy J."/>
            <person name="Schoof H."/>
            <person name="Van de Peer Y."/>
            <person name="Proost S."/>
            <person name="Cook D.R."/>
            <person name="Meyers B.C."/>
            <person name="Spannagl M."/>
            <person name="Cheung F."/>
            <person name="De Mita S."/>
            <person name="Krishnakumar V."/>
            <person name="Gundlach H."/>
            <person name="Zhou S."/>
            <person name="Mudge J."/>
            <person name="Bharti A.K."/>
            <person name="Murray J.D."/>
            <person name="Naoumkina M.A."/>
            <person name="Rosen B."/>
            <person name="Silverstein K.A."/>
            <person name="Tang H."/>
            <person name="Rombauts S."/>
            <person name="Zhao P.X."/>
            <person name="Zhou P."/>
            <person name="Barbe V."/>
            <person name="Bardou P."/>
            <person name="Bechner M."/>
            <person name="Bellec A."/>
            <person name="Berger A."/>
            <person name="Berges H."/>
            <person name="Bidwell S."/>
            <person name="Bisseling T."/>
            <person name="Choisne N."/>
            <person name="Couloux A."/>
            <person name="Denny R."/>
            <person name="Deshpande S."/>
            <person name="Dai X."/>
            <person name="Doyle J.J."/>
            <person name="Dudez A.M."/>
            <person name="Farmer A.D."/>
            <person name="Fouteau S."/>
            <person name="Franken C."/>
            <person name="Gibelin C."/>
            <person name="Gish J."/>
            <person name="Goldstein S."/>
            <person name="Gonzalez A.J."/>
            <person name="Green P.J."/>
            <person name="Hallab A."/>
            <person name="Hartog M."/>
            <person name="Hua A."/>
            <person name="Humphray S.J."/>
            <person name="Jeong D.H."/>
            <person name="Jing Y."/>
            <person name="Jocker A."/>
            <person name="Kenton S.M."/>
            <person name="Kim D.J."/>
            <person name="Klee K."/>
            <person name="Lai H."/>
            <person name="Lang C."/>
            <person name="Lin S."/>
            <person name="Macmil S.L."/>
            <person name="Magdelenat G."/>
            <person name="Matthews L."/>
            <person name="McCorrison J."/>
            <person name="Monaghan E.L."/>
            <person name="Mun J.H."/>
            <person name="Najar F.Z."/>
            <person name="Nicholson C."/>
            <person name="Noirot C."/>
            <person name="O'Bleness M."/>
            <person name="Paule C.R."/>
            <person name="Poulain J."/>
            <person name="Prion F."/>
            <person name="Qin B."/>
            <person name="Qu C."/>
            <person name="Retzel E.F."/>
            <person name="Riddle C."/>
            <person name="Sallet E."/>
            <person name="Samain S."/>
            <person name="Samson N."/>
            <person name="Sanders I."/>
            <person name="Saurat O."/>
            <person name="Scarpelli C."/>
            <person name="Schiex T."/>
            <person name="Segurens B."/>
            <person name="Severin A.J."/>
            <person name="Sherrier D.J."/>
            <person name="Shi R."/>
            <person name="Sims S."/>
            <person name="Singer S.R."/>
            <person name="Sinharoy S."/>
            <person name="Sterck L."/>
            <person name="Viollet A."/>
            <person name="Wang B.B."/>
            <person name="Wang K."/>
            <person name="Wang M."/>
            <person name="Wang X."/>
            <person name="Warfsmann J."/>
            <person name="Weissenbach J."/>
            <person name="White D.D."/>
            <person name="White J.D."/>
            <person name="Wiley G.B."/>
            <person name="Wincker P."/>
            <person name="Xing Y."/>
            <person name="Yang L."/>
            <person name="Yao Z."/>
            <person name="Ying F."/>
            <person name="Zhai J."/>
            <person name="Zhou L."/>
            <person name="Zuber A."/>
            <person name="Denarie J."/>
            <person name="Dixon R.A."/>
            <person name="May G.D."/>
            <person name="Schwartz D.C."/>
            <person name="Rogers J."/>
            <person name="Quetier F."/>
            <person name="Town C.D."/>
            <person name="Roe B.A."/>
        </authorList>
    </citation>
    <scope>NUCLEOTIDE SEQUENCE [LARGE SCALE GENOMIC DNA]</scope>
    <source>
        <strain evidence="5">A17</strain>
        <strain evidence="6 7">cv. Jemalong A17</strain>
    </source>
</reference>
<reference evidence="5 7" key="2">
    <citation type="journal article" date="2014" name="BMC Genomics">
        <title>An improved genome release (version Mt4.0) for the model legume Medicago truncatula.</title>
        <authorList>
            <person name="Tang H."/>
            <person name="Krishnakumar V."/>
            <person name="Bidwell S."/>
            <person name="Rosen B."/>
            <person name="Chan A."/>
            <person name="Zhou S."/>
            <person name="Gentzbittel L."/>
            <person name="Childs K.L."/>
            <person name="Yandell M."/>
            <person name="Gundlach H."/>
            <person name="Mayer K.F."/>
            <person name="Schwartz D.C."/>
            <person name="Town C.D."/>
        </authorList>
    </citation>
    <scope>GENOME REANNOTATION</scope>
    <source>
        <strain evidence="6 7">cv. Jemalong A17</strain>
    </source>
</reference>
<dbReference type="GO" id="GO:0016787">
    <property type="term" value="F:hydrolase activity"/>
    <property type="evidence" value="ECO:0007669"/>
    <property type="project" value="UniProtKB-KW"/>
</dbReference>
<dbReference type="EMBL" id="CM001222">
    <property type="protein sequence ID" value="AES74526.2"/>
    <property type="molecule type" value="Genomic_DNA"/>
</dbReference>
<organism evidence="5 7">
    <name type="scientific">Medicago truncatula</name>
    <name type="common">Barrel medic</name>
    <name type="synonym">Medicago tribuloides</name>
    <dbReference type="NCBI Taxonomy" id="3880"/>
    <lineage>
        <taxon>Eukaryota</taxon>
        <taxon>Viridiplantae</taxon>
        <taxon>Streptophyta</taxon>
        <taxon>Embryophyta</taxon>
        <taxon>Tracheophyta</taxon>
        <taxon>Spermatophyta</taxon>
        <taxon>Magnoliopsida</taxon>
        <taxon>eudicotyledons</taxon>
        <taxon>Gunneridae</taxon>
        <taxon>Pentapetalae</taxon>
        <taxon>rosids</taxon>
        <taxon>fabids</taxon>
        <taxon>Fabales</taxon>
        <taxon>Fabaceae</taxon>
        <taxon>Papilionoideae</taxon>
        <taxon>50 kb inversion clade</taxon>
        <taxon>NPAAA clade</taxon>
        <taxon>Hologalegina</taxon>
        <taxon>IRL clade</taxon>
        <taxon>Trifolieae</taxon>
        <taxon>Medicago</taxon>
    </lineage>
</organism>
<dbReference type="InterPro" id="IPR017853">
    <property type="entry name" value="GH"/>
</dbReference>